<dbReference type="RefSeq" id="WP_023051381.1">
    <property type="nucleotide sequence ID" value="NZ_CP173065.2"/>
</dbReference>
<accession>U7VAV1</accession>
<dbReference type="InterPro" id="IPR018073">
    <property type="entry name" value="Prot_inh_cystat_CS"/>
</dbReference>
<protein>
    <recommendedName>
        <fullName evidence="3">PepSY domain-containing protein</fullName>
    </recommendedName>
</protein>
<sequence length="101" mass="11148">MKKIILAVAILGLVGCSNSKKVETNSSPKMVGAYGSSKMDAMGEIALNKLVQEKKLGKNYKLIEYQKQIVAGINHKFILEINGKLQQFVVYESLNGKFTVK</sequence>
<organism evidence="1 2">
    <name type="scientific">Cetobacterium somerae ATCC BAA-474</name>
    <dbReference type="NCBI Taxonomy" id="1319815"/>
    <lineage>
        <taxon>Bacteria</taxon>
        <taxon>Fusobacteriati</taxon>
        <taxon>Fusobacteriota</taxon>
        <taxon>Fusobacteriia</taxon>
        <taxon>Fusobacteriales</taxon>
        <taxon>Fusobacteriaceae</taxon>
        <taxon>Cetobacterium</taxon>
    </lineage>
</organism>
<dbReference type="SUPFAM" id="SSF54403">
    <property type="entry name" value="Cystatin/monellin"/>
    <property type="match status" value="1"/>
</dbReference>
<keyword evidence="2" id="KW-1185">Reference proteome</keyword>
<evidence type="ECO:0000313" key="1">
    <source>
        <dbReference type="EMBL" id="ERT68259.1"/>
    </source>
</evidence>
<dbReference type="AlphaFoldDB" id="U7VAV1"/>
<evidence type="ECO:0000313" key="2">
    <source>
        <dbReference type="Proteomes" id="UP000017081"/>
    </source>
</evidence>
<dbReference type="EMBL" id="AXZF01000071">
    <property type="protein sequence ID" value="ERT68259.1"/>
    <property type="molecule type" value="Genomic_DNA"/>
</dbReference>
<dbReference type="InterPro" id="IPR046350">
    <property type="entry name" value="Cystatin_sf"/>
</dbReference>
<dbReference type="HOGENOM" id="CLU_2286440_0_0_0"/>
<dbReference type="Gene3D" id="3.10.450.10">
    <property type="match status" value="1"/>
</dbReference>
<evidence type="ECO:0008006" key="3">
    <source>
        <dbReference type="Google" id="ProtNLM"/>
    </source>
</evidence>
<gene>
    <name evidence="1" type="ORF">HMPREF0202_01845</name>
</gene>
<proteinExistence type="predicted"/>
<dbReference type="PROSITE" id="PS00287">
    <property type="entry name" value="CYSTATIN"/>
    <property type="match status" value="1"/>
</dbReference>
<dbReference type="PROSITE" id="PS51257">
    <property type="entry name" value="PROKAR_LIPOPROTEIN"/>
    <property type="match status" value="1"/>
</dbReference>
<reference evidence="1 2" key="1">
    <citation type="submission" date="2013-08" db="EMBL/GenBank/DDBJ databases">
        <authorList>
            <person name="Weinstock G."/>
            <person name="Sodergren E."/>
            <person name="Wylie T."/>
            <person name="Fulton L."/>
            <person name="Fulton R."/>
            <person name="Fronick C."/>
            <person name="O'Laughlin M."/>
            <person name="Godfrey J."/>
            <person name="Miner T."/>
            <person name="Herter B."/>
            <person name="Appelbaum E."/>
            <person name="Cordes M."/>
            <person name="Lek S."/>
            <person name="Wollam A."/>
            <person name="Pepin K.H."/>
            <person name="Palsikar V.B."/>
            <person name="Mitreva M."/>
            <person name="Wilson R.K."/>
        </authorList>
    </citation>
    <scope>NUCLEOTIDE SEQUENCE [LARGE SCALE GENOMIC DNA]</scope>
    <source>
        <strain evidence="1 2">ATCC BAA-474</strain>
    </source>
</reference>
<comment type="caution">
    <text evidence="1">The sequence shown here is derived from an EMBL/GenBank/DDBJ whole genome shotgun (WGS) entry which is preliminary data.</text>
</comment>
<name>U7VAV1_9FUSO</name>
<dbReference type="Proteomes" id="UP000017081">
    <property type="component" value="Unassembled WGS sequence"/>
</dbReference>